<dbReference type="eggNOG" id="ENOG5033NYZ">
    <property type="taxonomic scope" value="Bacteria"/>
</dbReference>
<dbReference type="EMBL" id="CP001998">
    <property type="protein sequence ID" value="ADE54722.1"/>
    <property type="molecule type" value="Genomic_DNA"/>
</dbReference>
<sequence length="561" mass="62943">MSATEPTHQKATQIDQPSAWKIWQNPIFVRYCRARLRRVGFGAWASIVLVLTGFVFFMSFLAPQRWGGTNVEDAAGVSFVTIIVVQCALLMFKGSFNMATGITREGIEGILDYQRLSPMSPLTKALGYLFGLPVQEWALFTLTLPFLGYVIVAGSIPLLMVAKVYAVLFPAVLLYHMTGFLAGMVVKQRFLAGFLSQILMVLLYFILPQLSNIGYVFFDYLTIRPVLYDELTGIVPEWELREPVRFYQFDVPVWIFSIAMQLSLFSIFLMVVLRKWRNDNAHLLGKHASIGILAGALTVFLGTILPLIPGGKIFPPFMRDNFQGADATLGDAVVQVRDMIEGQALAMPGIFGLFLLLVICLMVSFITPTRDARIKELRRIRKLGLKKIPLGSDAASSLPQTLVFCLMGSIAWMVFLYSLFGCAWFQGMAMDFKPLGWIFCPLAIFLPAVIFQQLLEQGGYKAVFIPTLYGWIVPLLVAIVILSAADGLVLHRLSYYLMAVSGLALPFYAFTASMEGAVAMYTFFMRGAFTMSLLLYFCILPLLVQNWIRYHRKLKHLTQND</sequence>
<dbReference type="HOGENOM" id="CLU_485490_0_0_0"/>
<dbReference type="KEGG" id="caa:Caka_1703"/>
<feature type="transmembrane region" description="Helical" evidence="1">
    <location>
        <begin position="137"/>
        <end position="158"/>
    </location>
</feature>
<feature type="transmembrane region" description="Helical" evidence="1">
    <location>
        <begin position="164"/>
        <end position="186"/>
    </location>
</feature>
<reference evidence="2 3" key="1">
    <citation type="journal article" date="2010" name="Stand. Genomic Sci.">
        <title>Complete genome sequence of Coraliomargarita akajimensis type strain (04OKA010-24).</title>
        <authorList>
            <person name="Mavromatis K."/>
            <person name="Abt B."/>
            <person name="Brambilla E."/>
            <person name="Lapidus A."/>
            <person name="Copeland A."/>
            <person name="Deshpande S."/>
            <person name="Nolan M."/>
            <person name="Lucas S."/>
            <person name="Tice H."/>
            <person name="Cheng J.F."/>
            <person name="Han C."/>
            <person name="Detter J.C."/>
            <person name="Woyke T."/>
            <person name="Goodwin L."/>
            <person name="Pitluck S."/>
            <person name="Held B."/>
            <person name="Brettin T."/>
            <person name="Tapia R."/>
            <person name="Ivanova N."/>
            <person name="Mikhailova N."/>
            <person name="Pati A."/>
            <person name="Liolios K."/>
            <person name="Chen A."/>
            <person name="Palaniappan K."/>
            <person name="Land M."/>
            <person name="Hauser L."/>
            <person name="Chang Y.J."/>
            <person name="Jeffries C.D."/>
            <person name="Rohde M."/>
            <person name="Goker M."/>
            <person name="Bristow J."/>
            <person name="Eisen J.A."/>
            <person name="Markowitz V."/>
            <person name="Hugenholtz P."/>
            <person name="Klenk H.P."/>
            <person name="Kyrpides N.C."/>
        </authorList>
    </citation>
    <scope>NUCLEOTIDE SEQUENCE [LARGE SCALE GENOMIC DNA]</scope>
    <source>
        <strain evidence="3">DSM 45221 / IAM 15411 / JCM 23193 / KCTC 12865</strain>
    </source>
</reference>
<name>D5EJX3_CORAD</name>
<feature type="transmembrane region" description="Helical" evidence="1">
    <location>
        <begin position="523"/>
        <end position="544"/>
    </location>
</feature>
<feature type="transmembrane region" description="Helical" evidence="1">
    <location>
        <begin position="198"/>
        <end position="218"/>
    </location>
</feature>
<evidence type="ECO:0000313" key="3">
    <source>
        <dbReference type="Proteomes" id="UP000000925"/>
    </source>
</evidence>
<feature type="transmembrane region" description="Helical" evidence="1">
    <location>
        <begin position="345"/>
        <end position="367"/>
    </location>
</feature>
<accession>D5EJX3</accession>
<keyword evidence="1" id="KW-0472">Membrane</keyword>
<dbReference type="STRING" id="583355.Caka_1703"/>
<dbReference type="RefSeq" id="WP_013043444.1">
    <property type="nucleotide sequence ID" value="NC_014008.1"/>
</dbReference>
<keyword evidence="1" id="KW-1133">Transmembrane helix</keyword>
<evidence type="ECO:0000313" key="2">
    <source>
        <dbReference type="EMBL" id="ADE54722.1"/>
    </source>
</evidence>
<feature type="transmembrane region" description="Helical" evidence="1">
    <location>
        <begin position="462"/>
        <end position="481"/>
    </location>
</feature>
<keyword evidence="1" id="KW-0812">Transmembrane</keyword>
<dbReference type="AlphaFoldDB" id="D5EJX3"/>
<organism evidence="2 3">
    <name type="scientific">Coraliomargarita akajimensis (strain DSM 45221 / IAM 15411 / JCM 23193 / KCTC 12865 / 04OKA010-24)</name>
    <dbReference type="NCBI Taxonomy" id="583355"/>
    <lineage>
        <taxon>Bacteria</taxon>
        <taxon>Pseudomonadati</taxon>
        <taxon>Verrucomicrobiota</taxon>
        <taxon>Opitutia</taxon>
        <taxon>Puniceicoccales</taxon>
        <taxon>Coraliomargaritaceae</taxon>
        <taxon>Coraliomargarita</taxon>
    </lineage>
</organism>
<proteinExistence type="predicted"/>
<feature type="transmembrane region" description="Helical" evidence="1">
    <location>
        <begin position="435"/>
        <end position="455"/>
    </location>
</feature>
<feature type="transmembrane region" description="Helical" evidence="1">
    <location>
        <begin position="39"/>
        <end position="62"/>
    </location>
</feature>
<feature type="transmembrane region" description="Helical" evidence="1">
    <location>
        <begin position="253"/>
        <end position="276"/>
    </location>
</feature>
<evidence type="ECO:0000256" key="1">
    <source>
        <dbReference type="SAM" id="Phobius"/>
    </source>
</evidence>
<gene>
    <name evidence="2" type="ordered locus">Caka_1703</name>
</gene>
<feature type="transmembrane region" description="Helical" evidence="1">
    <location>
        <begin position="388"/>
        <end position="415"/>
    </location>
</feature>
<keyword evidence="3" id="KW-1185">Reference proteome</keyword>
<feature type="transmembrane region" description="Helical" evidence="1">
    <location>
        <begin position="493"/>
        <end position="511"/>
    </location>
</feature>
<feature type="transmembrane region" description="Helical" evidence="1">
    <location>
        <begin position="288"/>
        <end position="308"/>
    </location>
</feature>
<protein>
    <submittedName>
        <fullName evidence="2">Uncharacterized protein</fullName>
    </submittedName>
</protein>
<dbReference type="Proteomes" id="UP000000925">
    <property type="component" value="Chromosome"/>
</dbReference>
<dbReference type="OrthoDB" id="184111at2"/>